<dbReference type="GO" id="GO:0051539">
    <property type="term" value="F:4 iron, 4 sulfur cluster binding"/>
    <property type="evidence" value="ECO:0007669"/>
    <property type="project" value="UniProtKB-KW"/>
</dbReference>
<dbReference type="Proteomes" id="UP000525652">
    <property type="component" value="Unassembled WGS sequence"/>
</dbReference>
<proteinExistence type="predicted"/>
<dbReference type="InterPro" id="IPR039650">
    <property type="entry name" value="HdrA-like"/>
</dbReference>
<evidence type="ECO:0000256" key="2">
    <source>
        <dbReference type="ARBA" id="ARBA00022723"/>
    </source>
</evidence>
<dbReference type="RefSeq" id="WP_185693409.1">
    <property type="nucleotide sequence ID" value="NZ_JACHVA010000101.1"/>
</dbReference>
<keyword evidence="7" id="KW-1185">Reference proteome</keyword>
<keyword evidence="4" id="KW-0408">Iron</keyword>
<dbReference type="PANTHER" id="PTHR43498:SF1">
    <property type="entry name" value="COB--COM HETERODISULFIDE REDUCTASE IRON-SULFUR SUBUNIT A"/>
    <property type="match status" value="1"/>
</dbReference>
<keyword evidence="1" id="KW-0004">4Fe-4S</keyword>
<keyword evidence="3" id="KW-0560">Oxidoreductase</keyword>
<dbReference type="InterPro" id="IPR036188">
    <property type="entry name" value="FAD/NAD-bd_sf"/>
</dbReference>
<evidence type="ECO:0000313" key="6">
    <source>
        <dbReference type="EMBL" id="MBC2602744.1"/>
    </source>
</evidence>
<dbReference type="GO" id="GO:0046872">
    <property type="term" value="F:metal ion binding"/>
    <property type="evidence" value="ECO:0007669"/>
    <property type="project" value="UniProtKB-KW"/>
</dbReference>
<dbReference type="EMBL" id="JACHVA010000101">
    <property type="protein sequence ID" value="MBC2602744.1"/>
    <property type="molecule type" value="Genomic_DNA"/>
</dbReference>
<dbReference type="Gene3D" id="3.50.50.60">
    <property type="entry name" value="FAD/NAD(P)-binding domain"/>
    <property type="match status" value="1"/>
</dbReference>
<sequence length="442" mass="47504">MTNPSSLPSHAKALNDRIQQTICAEVAEITDVVVCGGGPAGIAAALSAARQGARTTLLEAQGCIGGVWTSGSLSLILDSDNKEGIMKEILENLRLCGGMGVTESGKRSNIYDAEKMKFLLEQMASDAGIHIRLHTRIVSAETNPDRRLTHVVTESKSGREAWRAKIFIDATGDGDLGAQAGCSFSMGRPENGQTQPMSLMAMLTGLPPQSVQKYCLGGTDSSPREKLKELLAKQGVTPSYGAPTLLHVNGQSFALMANHEYGYNSIRAEDLTRATLHARREINQIVDALRRSGPPWEKVHLVSTANHIGVREARRIRGRYRVSRDDLVEGRVHNNPICTATYWADVHSTDPNSGKTYGSEGTEVKPYQIPLEAAIAADVDGLMMAGRCISGDFIAHSSYRVTGNAVEMGENVGKIAALAAKTNRLPHEVILPGSESFDTKAS</sequence>
<evidence type="ECO:0000313" key="7">
    <source>
        <dbReference type="Proteomes" id="UP000525652"/>
    </source>
</evidence>
<evidence type="ECO:0000256" key="1">
    <source>
        <dbReference type="ARBA" id="ARBA00022485"/>
    </source>
</evidence>
<dbReference type="PRINTS" id="PR00368">
    <property type="entry name" value="FADPNR"/>
</dbReference>
<organism evidence="6 7">
    <name type="scientific">Puniceicoccus vermicola</name>
    <dbReference type="NCBI Taxonomy" id="388746"/>
    <lineage>
        <taxon>Bacteria</taxon>
        <taxon>Pseudomonadati</taxon>
        <taxon>Verrucomicrobiota</taxon>
        <taxon>Opitutia</taxon>
        <taxon>Puniceicoccales</taxon>
        <taxon>Puniceicoccaceae</taxon>
        <taxon>Puniceicoccus</taxon>
    </lineage>
</organism>
<dbReference type="Pfam" id="PF12831">
    <property type="entry name" value="FAD_oxidored"/>
    <property type="match status" value="1"/>
</dbReference>
<gene>
    <name evidence="6" type="ORF">H5P30_13250</name>
</gene>
<evidence type="ECO:0000256" key="5">
    <source>
        <dbReference type="ARBA" id="ARBA00023014"/>
    </source>
</evidence>
<dbReference type="AlphaFoldDB" id="A0A7X1AZD9"/>
<accession>A0A7X1AZD9</accession>
<protein>
    <submittedName>
        <fullName evidence="6">FAD-dependent oxidoreductase</fullName>
    </submittedName>
</protein>
<evidence type="ECO:0000256" key="4">
    <source>
        <dbReference type="ARBA" id="ARBA00023004"/>
    </source>
</evidence>
<keyword evidence="2" id="KW-0479">Metal-binding</keyword>
<dbReference type="PANTHER" id="PTHR43498">
    <property type="entry name" value="FERREDOXIN:COB-COM HETERODISULFIDE REDUCTASE SUBUNIT A"/>
    <property type="match status" value="1"/>
</dbReference>
<evidence type="ECO:0000256" key="3">
    <source>
        <dbReference type="ARBA" id="ARBA00023002"/>
    </source>
</evidence>
<keyword evidence="5" id="KW-0411">Iron-sulfur</keyword>
<comment type="caution">
    <text evidence="6">The sequence shown here is derived from an EMBL/GenBank/DDBJ whole genome shotgun (WGS) entry which is preliminary data.</text>
</comment>
<name>A0A7X1AZD9_9BACT</name>
<dbReference type="GO" id="GO:0016491">
    <property type="term" value="F:oxidoreductase activity"/>
    <property type="evidence" value="ECO:0007669"/>
    <property type="project" value="UniProtKB-KW"/>
</dbReference>
<dbReference type="SUPFAM" id="SSF51905">
    <property type="entry name" value="FAD/NAD(P)-binding domain"/>
    <property type="match status" value="1"/>
</dbReference>
<reference evidence="6 7" key="1">
    <citation type="submission" date="2020-07" db="EMBL/GenBank/DDBJ databases">
        <authorList>
            <person name="Feng X."/>
        </authorList>
    </citation>
    <scope>NUCLEOTIDE SEQUENCE [LARGE SCALE GENOMIC DNA]</scope>
    <source>
        <strain evidence="6 7">JCM14086</strain>
    </source>
</reference>